<dbReference type="AlphaFoldDB" id="L1L4V1"/>
<protein>
    <submittedName>
        <fullName evidence="1">Uncharacterized protein</fullName>
    </submittedName>
</protein>
<accession>L1L4V1</accession>
<organism evidence="1 2">
    <name type="scientific">Streptomyces ipomoeae 91-03</name>
    <dbReference type="NCBI Taxonomy" id="698759"/>
    <lineage>
        <taxon>Bacteria</taxon>
        <taxon>Bacillati</taxon>
        <taxon>Actinomycetota</taxon>
        <taxon>Actinomycetes</taxon>
        <taxon>Kitasatosporales</taxon>
        <taxon>Streptomycetaceae</taxon>
        <taxon>Streptomyces</taxon>
    </lineage>
</organism>
<gene>
    <name evidence="1" type="ORF">STRIP9103_06529</name>
</gene>
<dbReference type="EMBL" id="AEJC01000124">
    <property type="protein sequence ID" value="EKX67735.1"/>
    <property type="molecule type" value="Genomic_DNA"/>
</dbReference>
<proteinExistence type="predicted"/>
<dbReference type="Proteomes" id="UP000010411">
    <property type="component" value="Unassembled WGS sequence"/>
</dbReference>
<sequence length="44" mass="4993">MVRAGSTVPGDPVEPVLSGDFRPHPQEWFSQRFAWQEGVRDPLL</sequence>
<name>L1L4V1_9ACTN</name>
<evidence type="ECO:0000313" key="2">
    <source>
        <dbReference type="Proteomes" id="UP000010411"/>
    </source>
</evidence>
<evidence type="ECO:0000313" key="1">
    <source>
        <dbReference type="EMBL" id="EKX67735.1"/>
    </source>
</evidence>
<keyword evidence="2" id="KW-1185">Reference proteome</keyword>
<comment type="caution">
    <text evidence="1">The sequence shown here is derived from an EMBL/GenBank/DDBJ whole genome shotgun (WGS) entry which is preliminary data.</text>
</comment>
<reference evidence="1 2" key="1">
    <citation type="submission" date="2012-11" db="EMBL/GenBank/DDBJ databases">
        <authorList>
            <person name="Huguet-Tapia J.C."/>
            <person name="Durkin A.S."/>
            <person name="Pettis G.S."/>
            <person name="Badger J.H."/>
        </authorList>
    </citation>
    <scope>NUCLEOTIDE SEQUENCE [LARGE SCALE GENOMIC DNA]</scope>
    <source>
        <strain evidence="1 2">91-03</strain>
    </source>
</reference>